<evidence type="ECO:0000313" key="1">
    <source>
        <dbReference type="EMBL" id="EGH22428.1"/>
    </source>
</evidence>
<proteinExistence type="predicted"/>
<evidence type="ECO:0000313" key="2">
    <source>
        <dbReference type="Proteomes" id="UP000003465"/>
    </source>
</evidence>
<protein>
    <submittedName>
        <fullName evidence="1">Uncharacterized protein</fullName>
    </submittedName>
</protein>
<gene>
    <name evidence="1" type="ORF">PSYMO_13374</name>
</gene>
<comment type="caution">
    <text evidence="1">The sequence shown here is derived from an EMBL/GenBank/DDBJ whole genome shotgun (WGS) entry which is preliminary data.</text>
</comment>
<sequence>SAIRAWSTADASWHNLCIILNNPTMNVVGPPRLIDVDRQSRRDQRATWVHPATWLDGIPEHPIREQAKAPGTERFRALFFASKNLIGLGRDLL</sequence>
<feature type="non-terminal residue" evidence="1">
    <location>
        <position position="1"/>
    </location>
</feature>
<name>A0A656G9N0_PSEA0</name>
<dbReference type="EMBL" id="AEAG01000515">
    <property type="protein sequence ID" value="EGH22428.1"/>
    <property type="molecule type" value="Genomic_DNA"/>
</dbReference>
<reference evidence="1 2" key="1">
    <citation type="journal article" date="2011" name="PLoS Pathog.">
        <title>Dynamic evolution of pathogenicity revealed by sequencing and comparative genomics of 19 Pseudomonas syringae isolates.</title>
        <authorList>
            <person name="Baltrus D.A."/>
            <person name="Nishimura M.T."/>
            <person name="Romanchuk A."/>
            <person name="Chang J.H."/>
            <person name="Mukhtar M.S."/>
            <person name="Cherkis K."/>
            <person name="Roach J."/>
            <person name="Grant S.R."/>
            <person name="Jones C.D."/>
            <person name="Dangl J.L."/>
        </authorList>
    </citation>
    <scope>NUCLEOTIDE SEQUENCE [LARGE SCALE GENOMIC DNA]</scope>
    <source>
        <strain evidence="1 2">301020</strain>
    </source>
</reference>
<dbReference type="AlphaFoldDB" id="A0A656G9N0"/>
<organism evidence="1 2">
    <name type="scientific">Pseudomonas amygdali pv. mori str. 301020</name>
    <dbReference type="NCBI Taxonomy" id="629261"/>
    <lineage>
        <taxon>Bacteria</taxon>
        <taxon>Pseudomonadati</taxon>
        <taxon>Pseudomonadota</taxon>
        <taxon>Gammaproteobacteria</taxon>
        <taxon>Pseudomonadales</taxon>
        <taxon>Pseudomonadaceae</taxon>
        <taxon>Pseudomonas</taxon>
        <taxon>Pseudomonas amygdali</taxon>
    </lineage>
</organism>
<accession>A0A656G9N0</accession>
<dbReference type="Proteomes" id="UP000003465">
    <property type="component" value="Unassembled WGS sequence"/>
</dbReference>